<dbReference type="InterPro" id="IPR011006">
    <property type="entry name" value="CheY-like_superfamily"/>
</dbReference>
<dbReference type="SMART" id="SM00387">
    <property type="entry name" value="HATPase_c"/>
    <property type="match status" value="1"/>
</dbReference>
<comment type="function">
    <text evidence="9">May play the central regulatory role in sporulation. It may be an element of the effector pathway responsible for the activation of sporulation genes in response to nutritional stress. Spo0A may act in concert with spo0H (a sigma factor) to control the expression of some genes that are critical to the sporulation process.</text>
</comment>
<dbReference type="InterPro" id="IPR003661">
    <property type="entry name" value="HisK_dim/P_dom"/>
</dbReference>
<dbReference type="CDD" id="cd17546">
    <property type="entry name" value="REC_hyHK_CKI1_RcsC-like"/>
    <property type="match status" value="1"/>
</dbReference>
<dbReference type="GO" id="GO:0000155">
    <property type="term" value="F:phosphorelay sensor kinase activity"/>
    <property type="evidence" value="ECO:0007669"/>
    <property type="project" value="InterPro"/>
</dbReference>
<dbReference type="EC" id="2.7.13.3" evidence="3"/>
<dbReference type="CDD" id="cd16922">
    <property type="entry name" value="HATPase_EvgS-ArcB-TorS-like"/>
    <property type="match status" value="1"/>
</dbReference>
<dbReference type="PROSITE" id="PS50109">
    <property type="entry name" value="HIS_KIN"/>
    <property type="match status" value="1"/>
</dbReference>
<evidence type="ECO:0000256" key="2">
    <source>
        <dbReference type="ARBA" id="ARBA00006402"/>
    </source>
</evidence>
<dbReference type="Gene3D" id="3.40.50.2300">
    <property type="match status" value="1"/>
</dbReference>
<dbReference type="AlphaFoldDB" id="A0AAU9E9T6"/>
<evidence type="ECO:0000256" key="5">
    <source>
        <dbReference type="ARBA" id="ARBA00022553"/>
    </source>
</evidence>
<dbReference type="SMART" id="SM00448">
    <property type="entry name" value="REC"/>
    <property type="match status" value="1"/>
</dbReference>
<name>A0AAU9E9T6_9FIRM</name>
<dbReference type="InterPro" id="IPR036890">
    <property type="entry name" value="HATPase_C_sf"/>
</dbReference>
<dbReference type="RefSeq" id="WP_338536374.1">
    <property type="nucleotide sequence ID" value="NZ_AP028654.1"/>
</dbReference>
<feature type="domain" description="Response regulatory" evidence="13">
    <location>
        <begin position="417"/>
        <end position="533"/>
    </location>
</feature>
<evidence type="ECO:0000256" key="8">
    <source>
        <dbReference type="ARBA" id="ARBA00023012"/>
    </source>
</evidence>
<proteinExistence type="inferred from homology"/>
<dbReference type="Pfam" id="PF00072">
    <property type="entry name" value="Response_reg"/>
    <property type="match status" value="1"/>
</dbReference>
<evidence type="ECO:0000313" key="15">
    <source>
        <dbReference type="Proteomes" id="UP001321786"/>
    </source>
</evidence>
<protein>
    <recommendedName>
        <fullName evidence="10">Circadian input-output histidine kinase CikA</fullName>
        <ecNumber evidence="3">2.7.13.3</ecNumber>
    </recommendedName>
    <alternativeName>
        <fullName evidence="4">Stage 0 sporulation protein A homolog</fullName>
    </alternativeName>
</protein>
<comment type="catalytic activity">
    <reaction evidence="1">
        <text>ATP + protein L-histidine = ADP + protein N-phospho-L-histidine.</text>
        <dbReference type="EC" id="2.7.13.3"/>
    </reaction>
</comment>
<gene>
    <name evidence="14" type="ORF">HLPR_03550</name>
</gene>
<dbReference type="SUPFAM" id="SSF47384">
    <property type="entry name" value="Homodimeric domain of signal transducing histidine kinase"/>
    <property type="match status" value="1"/>
</dbReference>
<evidence type="ECO:0000256" key="9">
    <source>
        <dbReference type="ARBA" id="ARBA00024867"/>
    </source>
</evidence>
<sequence>MIEIEEDLVKKNDNWEIYLVGLSELNKKNISDKLETKKYLNKDFLVRDINNESIYDEIGKYYPAVIIIELTEYHKKNNLCLDIIKYIRRKIKNNCTQILISLSEDSELIESDVIIEYDINGIIKHGDLLNENLFISIISSIKTYKVMFELGESRKKLLKAHKKLIENNQFKSNFFAKMSHEIRTPLNGIMLTTELLKEENLSVEVKEYADLIDKSTKRLLPIINNILDYSKLEVGKLKVNNKIFNIKDEFIELVNNFRLSAEYKNIELYYSLDLEMDKSLIGDVGKFRQILTNLLSNALKFTDKGKISIECKKISSNKKNELYRFSIEDSGIGIPSEKINKIFNLFEQIDSDRKGTGLGLAICKELVSLMGGNIRVESYYGVGSKFVFDLPFKVNEKIDIDEKEVKIYKPNYYNMNKILIADDDECSIKVLKKLLEKIGIASDVASDGYEVIEKLEKHDYKMILMDIEMPRLNGYEATDIIRKDMMNYTIPIIAISAYANKKNYEEALIKGLNGYVVKPIIHTELIEIIDKYIR</sequence>
<evidence type="ECO:0000256" key="11">
    <source>
        <dbReference type="PROSITE-ProRule" id="PRU00169"/>
    </source>
</evidence>
<keyword evidence="15" id="KW-1185">Reference proteome</keyword>
<dbReference type="Pfam" id="PF00512">
    <property type="entry name" value="HisKA"/>
    <property type="match status" value="1"/>
</dbReference>
<dbReference type="SMART" id="SM00388">
    <property type="entry name" value="HisKA"/>
    <property type="match status" value="1"/>
</dbReference>
<organism evidence="14 15">
    <name type="scientific">Helicovermis profundi</name>
    <dbReference type="NCBI Taxonomy" id="3065157"/>
    <lineage>
        <taxon>Bacteria</taxon>
        <taxon>Bacillati</taxon>
        <taxon>Bacillota</taxon>
        <taxon>Clostridia</taxon>
        <taxon>Helicovermis</taxon>
    </lineage>
</organism>
<evidence type="ECO:0000256" key="1">
    <source>
        <dbReference type="ARBA" id="ARBA00000085"/>
    </source>
</evidence>
<evidence type="ECO:0000256" key="7">
    <source>
        <dbReference type="ARBA" id="ARBA00022777"/>
    </source>
</evidence>
<dbReference type="SUPFAM" id="SSF55874">
    <property type="entry name" value="ATPase domain of HSP90 chaperone/DNA topoisomerase II/histidine kinase"/>
    <property type="match status" value="1"/>
</dbReference>
<dbReference type="InterPro" id="IPR036097">
    <property type="entry name" value="HisK_dim/P_sf"/>
</dbReference>
<dbReference type="InterPro" id="IPR001789">
    <property type="entry name" value="Sig_transdc_resp-reg_receiver"/>
</dbReference>
<feature type="modified residue" description="4-aspartylphosphate" evidence="11">
    <location>
        <position position="466"/>
    </location>
</feature>
<keyword evidence="7" id="KW-0418">Kinase</keyword>
<dbReference type="KEGG" id="hprf:HLPR_03550"/>
<dbReference type="InterPro" id="IPR005467">
    <property type="entry name" value="His_kinase_dom"/>
</dbReference>
<dbReference type="PROSITE" id="PS50110">
    <property type="entry name" value="RESPONSE_REGULATORY"/>
    <property type="match status" value="1"/>
</dbReference>
<dbReference type="Gene3D" id="3.30.565.10">
    <property type="entry name" value="Histidine kinase-like ATPase, C-terminal domain"/>
    <property type="match status" value="1"/>
</dbReference>
<evidence type="ECO:0000256" key="4">
    <source>
        <dbReference type="ARBA" id="ARBA00018672"/>
    </source>
</evidence>
<dbReference type="SUPFAM" id="SSF52172">
    <property type="entry name" value="CheY-like"/>
    <property type="match status" value="1"/>
</dbReference>
<evidence type="ECO:0000256" key="10">
    <source>
        <dbReference type="ARBA" id="ARBA00074306"/>
    </source>
</evidence>
<dbReference type="InterPro" id="IPR003594">
    <property type="entry name" value="HATPase_dom"/>
</dbReference>
<dbReference type="GO" id="GO:0009927">
    <property type="term" value="F:histidine phosphotransfer kinase activity"/>
    <property type="evidence" value="ECO:0007669"/>
    <property type="project" value="TreeGrafter"/>
</dbReference>
<dbReference type="EMBL" id="AP028654">
    <property type="protein sequence ID" value="BEP28024.1"/>
    <property type="molecule type" value="Genomic_DNA"/>
</dbReference>
<evidence type="ECO:0000313" key="14">
    <source>
        <dbReference type="EMBL" id="BEP28024.1"/>
    </source>
</evidence>
<dbReference type="FunFam" id="3.30.565.10:FF:000010">
    <property type="entry name" value="Sensor histidine kinase RcsC"/>
    <property type="match status" value="1"/>
</dbReference>
<evidence type="ECO:0000256" key="6">
    <source>
        <dbReference type="ARBA" id="ARBA00022679"/>
    </source>
</evidence>
<dbReference type="PANTHER" id="PTHR43047:SF66">
    <property type="entry name" value="HISKA"/>
    <property type="match status" value="1"/>
</dbReference>
<dbReference type="GO" id="GO:0005886">
    <property type="term" value="C:plasma membrane"/>
    <property type="evidence" value="ECO:0007669"/>
    <property type="project" value="TreeGrafter"/>
</dbReference>
<keyword evidence="5 11" id="KW-0597">Phosphoprotein</keyword>
<dbReference type="CDD" id="cd00082">
    <property type="entry name" value="HisKA"/>
    <property type="match status" value="1"/>
</dbReference>
<dbReference type="InterPro" id="IPR004358">
    <property type="entry name" value="Sig_transdc_His_kin-like_C"/>
</dbReference>
<dbReference type="PANTHER" id="PTHR43047">
    <property type="entry name" value="TWO-COMPONENT HISTIDINE PROTEIN KINASE"/>
    <property type="match status" value="1"/>
</dbReference>
<dbReference type="PRINTS" id="PR00344">
    <property type="entry name" value="BCTRLSENSOR"/>
</dbReference>
<reference evidence="14 15" key="1">
    <citation type="submission" date="2023-08" db="EMBL/GenBank/DDBJ databases">
        <title>Helicovermis profunda gen. nov., sp. nov., a novel mesophilic, fermentative bacterium within the Bacillota from a deep-sea hydrothermal vent chimney.</title>
        <authorList>
            <person name="Miyazaki U."/>
            <person name="Mizutani D."/>
            <person name="Hashimoto Y."/>
            <person name="Tame A."/>
            <person name="Sawayama S."/>
            <person name="Miyazaki J."/>
            <person name="Takai K."/>
            <person name="Nakagawa S."/>
        </authorList>
    </citation>
    <scope>NUCLEOTIDE SEQUENCE [LARGE SCALE GENOMIC DNA]</scope>
    <source>
        <strain evidence="14 15">S502</strain>
    </source>
</reference>
<comment type="similarity">
    <text evidence="2">In the N-terminal section; belongs to the phytochrome family.</text>
</comment>
<dbReference type="Pfam" id="PF02518">
    <property type="entry name" value="HATPase_c"/>
    <property type="match status" value="1"/>
</dbReference>
<dbReference type="Gene3D" id="1.10.287.130">
    <property type="match status" value="1"/>
</dbReference>
<evidence type="ECO:0000256" key="3">
    <source>
        <dbReference type="ARBA" id="ARBA00012438"/>
    </source>
</evidence>
<evidence type="ECO:0000259" key="13">
    <source>
        <dbReference type="PROSITE" id="PS50110"/>
    </source>
</evidence>
<dbReference type="Proteomes" id="UP001321786">
    <property type="component" value="Chromosome"/>
</dbReference>
<accession>A0AAU9E9T6</accession>
<keyword evidence="6" id="KW-0808">Transferase</keyword>
<evidence type="ECO:0000259" key="12">
    <source>
        <dbReference type="PROSITE" id="PS50109"/>
    </source>
</evidence>
<feature type="domain" description="Histidine kinase" evidence="12">
    <location>
        <begin position="177"/>
        <end position="394"/>
    </location>
</feature>
<keyword evidence="8" id="KW-0902">Two-component regulatory system</keyword>